<dbReference type="Gene3D" id="3.30.2010.10">
    <property type="entry name" value="Metalloproteases ('zincins'), catalytic domain"/>
    <property type="match status" value="1"/>
</dbReference>
<dbReference type="GO" id="GO:0005743">
    <property type="term" value="C:mitochondrial inner membrane"/>
    <property type="evidence" value="ECO:0007669"/>
    <property type="project" value="TreeGrafter"/>
</dbReference>
<dbReference type="GO" id="GO:0006515">
    <property type="term" value="P:protein quality control for misfolded or incompletely synthesized proteins"/>
    <property type="evidence" value="ECO:0007669"/>
    <property type="project" value="TreeGrafter"/>
</dbReference>
<evidence type="ECO:0000259" key="7">
    <source>
        <dbReference type="Pfam" id="PF01435"/>
    </source>
</evidence>
<dbReference type="Proteomes" id="UP000187013">
    <property type="component" value="Unassembled WGS sequence"/>
</dbReference>
<protein>
    <recommendedName>
        <fullName evidence="7">Peptidase M48 domain-containing protein</fullName>
    </recommendedName>
</protein>
<comment type="cofactor">
    <cofactor evidence="6">
        <name>Zn(2+)</name>
        <dbReference type="ChEBI" id="CHEBI:29105"/>
    </cofactor>
    <text evidence="6">Binds 1 zinc ion per subunit.</text>
</comment>
<evidence type="ECO:0000256" key="6">
    <source>
        <dbReference type="RuleBase" id="RU003983"/>
    </source>
</evidence>
<dbReference type="InterPro" id="IPR051156">
    <property type="entry name" value="Mito/Outer_Membr_Metalloprot"/>
</dbReference>
<feature type="domain" description="Peptidase M48" evidence="7">
    <location>
        <begin position="136"/>
        <end position="304"/>
    </location>
</feature>
<evidence type="ECO:0000256" key="4">
    <source>
        <dbReference type="ARBA" id="ARBA00022833"/>
    </source>
</evidence>
<evidence type="ECO:0000313" key="9">
    <source>
        <dbReference type="Proteomes" id="UP000187013"/>
    </source>
</evidence>
<dbReference type="PANTHER" id="PTHR22726">
    <property type="entry name" value="METALLOENDOPEPTIDASE OMA1"/>
    <property type="match status" value="1"/>
</dbReference>
<dbReference type="Pfam" id="PF01435">
    <property type="entry name" value="Peptidase_M48"/>
    <property type="match status" value="1"/>
</dbReference>
<keyword evidence="1 6" id="KW-0645">Protease</keyword>
<gene>
    <name evidence="8" type="ORF">ZYGR_0A05180</name>
</gene>
<evidence type="ECO:0000313" key="8">
    <source>
        <dbReference type="EMBL" id="GAV46920.1"/>
    </source>
</evidence>
<dbReference type="AlphaFoldDB" id="A0A1Q2ZTW1"/>
<organism evidence="8 9">
    <name type="scientific">Zygosaccharomyces rouxii</name>
    <dbReference type="NCBI Taxonomy" id="4956"/>
    <lineage>
        <taxon>Eukaryota</taxon>
        <taxon>Fungi</taxon>
        <taxon>Dikarya</taxon>
        <taxon>Ascomycota</taxon>
        <taxon>Saccharomycotina</taxon>
        <taxon>Saccharomycetes</taxon>
        <taxon>Saccharomycetales</taxon>
        <taxon>Saccharomycetaceae</taxon>
        <taxon>Zygosaccharomyces</taxon>
    </lineage>
</organism>
<reference evidence="8 9" key="1">
    <citation type="submission" date="2016-08" db="EMBL/GenBank/DDBJ databases">
        <title>Draft genome sequence of allopolyploid Zygosaccharomyces rouxii.</title>
        <authorList>
            <person name="Watanabe J."/>
            <person name="Uehara K."/>
            <person name="Mogi Y."/>
            <person name="Tsukioka Y."/>
        </authorList>
    </citation>
    <scope>NUCLEOTIDE SEQUENCE [LARGE SCALE GENOMIC DNA]</scope>
    <source>
        <strain evidence="8 9">NBRC 110957</strain>
    </source>
</reference>
<keyword evidence="5 6" id="KW-0482">Metalloprotease</keyword>
<dbReference type="InterPro" id="IPR001915">
    <property type="entry name" value="Peptidase_M48"/>
</dbReference>
<dbReference type="CDD" id="cd07331">
    <property type="entry name" value="M48C_Oma1_like"/>
    <property type="match status" value="1"/>
</dbReference>
<accession>A0A1Q2ZTW1</accession>
<evidence type="ECO:0000256" key="2">
    <source>
        <dbReference type="ARBA" id="ARBA00022723"/>
    </source>
</evidence>
<dbReference type="eggNOG" id="KOG2661">
    <property type="taxonomic scope" value="Eukaryota"/>
</dbReference>
<evidence type="ECO:0000256" key="3">
    <source>
        <dbReference type="ARBA" id="ARBA00022801"/>
    </source>
</evidence>
<dbReference type="OrthoDB" id="7464992at2759"/>
<proteinExistence type="inferred from homology"/>
<sequence>MFKRFSSKIFPSAKNASSRLTAFRTYQQATYRRFNNARPGFQLNIYDPTTRKILGFVAGGGGLFYLANLKEAPVSGRRRFLWIPPSLELMIGKSSYKSILRETGPFLLPDTHPTTQRVSKIFSRIVDAALKDPSVDKSSLQGIEWKVHVVNNPRAPPNAFVLPGGKVFVFSSILGICQNDDGLATVLSHEFSHQLARHTAENLSKTPIYLILSTLLYTVTGAESINRLLLDSILRMPASRQMETEADYIGLMIMSRACFDPQESIKLWGRMSDFEKKNIGAGARFEFLSTHPASERRIDNMREWISQASQLYDQSDCGQFGGFYRGFQNSIFGPPEPPTILRGF</sequence>
<keyword evidence="2" id="KW-0479">Metal-binding</keyword>
<name>A0A1Q2ZTW1_ZYGRO</name>
<keyword evidence="3 6" id="KW-0378">Hydrolase</keyword>
<dbReference type="GO" id="GO:0034982">
    <property type="term" value="P:mitochondrial protein processing"/>
    <property type="evidence" value="ECO:0007669"/>
    <property type="project" value="TreeGrafter"/>
</dbReference>
<comment type="similarity">
    <text evidence="6">Belongs to the peptidase M48 family.</text>
</comment>
<dbReference type="GO" id="GO:0004222">
    <property type="term" value="F:metalloendopeptidase activity"/>
    <property type="evidence" value="ECO:0007669"/>
    <property type="project" value="InterPro"/>
</dbReference>
<evidence type="ECO:0000256" key="5">
    <source>
        <dbReference type="ARBA" id="ARBA00023049"/>
    </source>
</evidence>
<dbReference type="GO" id="GO:0046872">
    <property type="term" value="F:metal ion binding"/>
    <property type="evidence" value="ECO:0007669"/>
    <property type="project" value="UniProtKB-KW"/>
</dbReference>
<evidence type="ECO:0000256" key="1">
    <source>
        <dbReference type="ARBA" id="ARBA00022670"/>
    </source>
</evidence>
<dbReference type="EMBL" id="BDGX01000001">
    <property type="protein sequence ID" value="GAV46920.1"/>
    <property type="molecule type" value="Genomic_DNA"/>
</dbReference>
<dbReference type="PANTHER" id="PTHR22726:SF1">
    <property type="entry name" value="METALLOENDOPEPTIDASE OMA1, MITOCHONDRIAL"/>
    <property type="match status" value="1"/>
</dbReference>
<keyword evidence="4 6" id="KW-0862">Zinc</keyword>
<comment type="caution">
    <text evidence="8">The sequence shown here is derived from an EMBL/GenBank/DDBJ whole genome shotgun (WGS) entry which is preliminary data.</text>
</comment>